<dbReference type="GO" id="GO:0009398">
    <property type="term" value="P:FMN biosynthetic process"/>
    <property type="evidence" value="ECO:0007669"/>
    <property type="project" value="UniProtKB-UniRule"/>
</dbReference>
<dbReference type="InterPro" id="IPR023468">
    <property type="entry name" value="Riboflavin_kinase"/>
</dbReference>
<keyword evidence="7 14" id="KW-0547">Nucleotide-binding</keyword>
<dbReference type="GO" id="GO:0003919">
    <property type="term" value="F:FMN adenylyltransferase activity"/>
    <property type="evidence" value="ECO:0007669"/>
    <property type="project" value="UniProtKB-UniRule"/>
</dbReference>
<evidence type="ECO:0000313" key="16">
    <source>
        <dbReference type="EMBL" id="TMQ70487.1"/>
    </source>
</evidence>
<dbReference type="PANTHER" id="PTHR22749:SF6">
    <property type="entry name" value="RIBOFLAVIN KINASE"/>
    <property type="match status" value="1"/>
</dbReference>
<dbReference type="NCBIfam" id="NF004160">
    <property type="entry name" value="PRK05627.1-3"/>
    <property type="match status" value="1"/>
</dbReference>
<dbReference type="Pfam" id="PF06574">
    <property type="entry name" value="FAD_syn"/>
    <property type="match status" value="1"/>
</dbReference>
<evidence type="ECO:0000256" key="9">
    <source>
        <dbReference type="ARBA" id="ARBA00022827"/>
    </source>
</evidence>
<reference evidence="16 17" key="1">
    <citation type="journal article" date="2019" name="Nat. Microbiol.">
        <title>Mediterranean grassland soil C-N compound turnover is dependent on rainfall and depth, and is mediated by genomically divergent microorganisms.</title>
        <authorList>
            <person name="Diamond S."/>
            <person name="Andeer P.F."/>
            <person name="Li Z."/>
            <person name="Crits-Christoph A."/>
            <person name="Burstein D."/>
            <person name="Anantharaman K."/>
            <person name="Lane K.R."/>
            <person name="Thomas B.C."/>
            <person name="Pan C."/>
            <person name="Northen T.R."/>
            <person name="Banfield J.F."/>
        </authorList>
    </citation>
    <scope>NUCLEOTIDE SEQUENCE [LARGE SCALE GENOMIC DNA]</scope>
    <source>
        <strain evidence="16">WS_11</strain>
    </source>
</reference>
<organism evidence="16 17">
    <name type="scientific">Eiseniibacteriota bacterium</name>
    <dbReference type="NCBI Taxonomy" id="2212470"/>
    <lineage>
        <taxon>Bacteria</taxon>
        <taxon>Candidatus Eiseniibacteriota</taxon>
    </lineage>
</organism>
<accession>A0A538U3M5</accession>
<proteinExistence type="inferred from homology"/>
<dbReference type="SUPFAM" id="SSF52374">
    <property type="entry name" value="Nucleotidylyl transferase"/>
    <property type="match status" value="1"/>
</dbReference>
<dbReference type="PANTHER" id="PTHR22749">
    <property type="entry name" value="RIBOFLAVIN KINASE/FMN ADENYLYLTRANSFERASE"/>
    <property type="match status" value="1"/>
</dbReference>
<dbReference type="CDD" id="cd02064">
    <property type="entry name" value="FAD_synthetase_N"/>
    <property type="match status" value="1"/>
</dbReference>
<dbReference type="GO" id="GO:0006747">
    <property type="term" value="P:FAD biosynthetic process"/>
    <property type="evidence" value="ECO:0007669"/>
    <property type="project" value="UniProtKB-UniRule"/>
</dbReference>
<evidence type="ECO:0000256" key="8">
    <source>
        <dbReference type="ARBA" id="ARBA00022777"/>
    </source>
</evidence>
<dbReference type="InterPro" id="IPR002606">
    <property type="entry name" value="Riboflavin_kinase_bac"/>
</dbReference>
<evidence type="ECO:0000259" key="15">
    <source>
        <dbReference type="SMART" id="SM00904"/>
    </source>
</evidence>
<dbReference type="Gene3D" id="3.40.50.620">
    <property type="entry name" value="HUPs"/>
    <property type="match status" value="1"/>
</dbReference>
<dbReference type="EC" id="2.7.1.26" evidence="14"/>
<dbReference type="GO" id="GO:0005524">
    <property type="term" value="F:ATP binding"/>
    <property type="evidence" value="ECO:0007669"/>
    <property type="project" value="UniProtKB-UniRule"/>
</dbReference>
<dbReference type="PIRSF" id="PIRSF004491">
    <property type="entry name" value="FAD_Synth"/>
    <property type="match status" value="1"/>
</dbReference>
<keyword evidence="11" id="KW-0511">Multifunctional enzyme</keyword>
<dbReference type="Proteomes" id="UP000319771">
    <property type="component" value="Unassembled WGS sequence"/>
</dbReference>
<dbReference type="InterPro" id="IPR015865">
    <property type="entry name" value="Riboflavin_kinase_bac/euk"/>
</dbReference>
<evidence type="ECO:0000256" key="5">
    <source>
        <dbReference type="ARBA" id="ARBA00022679"/>
    </source>
</evidence>
<comment type="pathway">
    <text evidence="2 14">Cofactor biosynthesis; FMN biosynthesis; FMN from riboflavin (ATP route): step 1/1.</text>
</comment>
<dbReference type="GO" id="GO:0009231">
    <property type="term" value="P:riboflavin biosynthetic process"/>
    <property type="evidence" value="ECO:0007669"/>
    <property type="project" value="InterPro"/>
</dbReference>
<dbReference type="SMART" id="SM00904">
    <property type="entry name" value="Flavokinase"/>
    <property type="match status" value="1"/>
</dbReference>
<evidence type="ECO:0000256" key="12">
    <source>
        <dbReference type="ARBA" id="ARBA00047880"/>
    </source>
</evidence>
<dbReference type="UniPathway" id="UPA00277">
    <property type="reaction ID" value="UER00407"/>
</dbReference>
<gene>
    <name evidence="16" type="ORF">E6K81_12530</name>
</gene>
<dbReference type="FunFam" id="2.40.30.30:FF:000003">
    <property type="entry name" value="Riboflavin biosynthesis protein"/>
    <property type="match status" value="1"/>
</dbReference>
<evidence type="ECO:0000256" key="4">
    <source>
        <dbReference type="ARBA" id="ARBA00022643"/>
    </source>
</evidence>
<evidence type="ECO:0000313" key="17">
    <source>
        <dbReference type="Proteomes" id="UP000319771"/>
    </source>
</evidence>
<keyword evidence="8 14" id="KW-0418">Kinase</keyword>
<evidence type="ECO:0000256" key="7">
    <source>
        <dbReference type="ARBA" id="ARBA00022741"/>
    </source>
</evidence>
<evidence type="ECO:0000256" key="11">
    <source>
        <dbReference type="ARBA" id="ARBA00023268"/>
    </source>
</evidence>
<evidence type="ECO:0000256" key="10">
    <source>
        <dbReference type="ARBA" id="ARBA00022840"/>
    </source>
</evidence>
<comment type="catalytic activity">
    <reaction evidence="12 14">
        <text>riboflavin + ATP = FMN + ADP + H(+)</text>
        <dbReference type="Rhea" id="RHEA:14357"/>
        <dbReference type="ChEBI" id="CHEBI:15378"/>
        <dbReference type="ChEBI" id="CHEBI:30616"/>
        <dbReference type="ChEBI" id="CHEBI:57986"/>
        <dbReference type="ChEBI" id="CHEBI:58210"/>
        <dbReference type="ChEBI" id="CHEBI:456216"/>
        <dbReference type="EC" id="2.7.1.26"/>
    </reaction>
</comment>
<dbReference type="InterPro" id="IPR014729">
    <property type="entry name" value="Rossmann-like_a/b/a_fold"/>
</dbReference>
<dbReference type="SUPFAM" id="SSF82114">
    <property type="entry name" value="Riboflavin kinase-like"/>
    <property type="match status" value="1"/>
</dbReference>
<dbReference type="InterPro" id="IPR023465">
    <property type="entry name" value="Riboflavin_kinase_dom_sf"/>
</dbReference>
<keyword evidence="4 14" id="KW-0288">FMN</keyword>
<name>A0A538U3M5_UNCEI</name>
<keyword evidence="5 14" id="KW-0808">Transferase</keyword>
<comment type="caution">
    <text evidence="16">The sequence shown here is derived from an EMBL/GenBank/DDBJ whole genome shotgun (WGS) entry which is preliminary data.</text>
</comment>
<feature type="domain" description="Riboflavin kinase" evidence="15">
    <location>
        <begin position="182"/>
        <end position="308"/>
    </location>
</feature>
<evidence type="ECO:0000256" key="13">
    <source>
        <dbReference type="ARBA" id="ARBA00049494"/>
    </source>
</evidence>
<keyword evidence="6 14" id="KW-0548">Nucleotidyltransferase</keyword>
<keyword evidence="3 14" id="KW-0285">Flavoprotein</keyword>
<evidence type="ECO:0000256" key="14">
    <source>
        <dbReference type="PIRNR" id="PIRNR004491"/>
    </source>
</evidence>
<dbReference type="EMBL" id="VBPB01000222">
    <property type="protein sequence ID" value="TMQ70487.1"/>
    <property type="molecule type" value="Genomic_DNA"/>
</dbReference>
<dbReference type="AlphaFoldDB" id="A0A538U3M5"/>
<evidence type="ECO:0000256" key="6">
    <source>
        <dbReference type="ARBA" id="ARBA00022695"/>
    </source>
</evidence>
<dbReference type="NCBIfam" id="TIGR00083">
    <property type="entry name" value="ribF"/>
    <property type="match status" value="1"/>
</dbReference>
<dbReference type="Gene3D" id="2.40.30.30">
    <property type="entry name" value="Riboflavin kinase-like"/>
    <property type="match status" value="1"/>
</dbReference>
<sequence length="315" mass="33197">MSGGLSGGSEGGRGRTVVTIGVFDGLHLGHQAILARTKARAEGGPCVVMSFDPHPDVVLARGDFRSPPPLTPLGEKRALLKSLGMDRFEVLPFTRELASLEPEAFVDRHLVAPFAPSALVVGDGFALGRGRSGTVERLRTIGETRGFDVEAVPLVMMDGAPVSSTRIRASLGSGRVAEAGRLLGRRYGLAGTVVTGDGRGRELGFPTANLRLHEERLLPADGIYAVLASVAGQEGWHPAAMSIGVRPTFDGQVRTLEVHLLDWSGDLVGRTLAVEFVEWLRPELRFESVAALVAAMAGDVAETRRLLAGAASGPG</sequence>
<protein>
    <recommendedName>
        <fullName evidence="14">Riboflavin biosynthesis protein</fullName>
    </recommendedName>
    <domain>
        <recommendedName>
            <fullName evidence="14">Riboflavin kinase</fullName>
            <ecNumber evidence="14">2.7.1.26</ecNumber>
        </recommendedName>
        <alternativeName>
            <fullName evidence="14">Flavokinase</fullName>
        </alternativeName>
    </domain>
    <domain>
        <recommendedName>
            <fullName evidence="14">FMN adenylyltransferase</fullName>
            <ecNumber evidence="14">2.7.7.2</ecNumber>
        </recommendedName>
        <alternativeName>
            <fullName evidence="14">FAD pyrophosphorylase</fullName>
        </alternativeName>
        <alternativeName>
            <fullName evidence="14">FAD synthase</fullName>
        </alternativeName>
    </domain>
</protein>
<keyword evidence="9 14" id="KW-0274">FAD</keyword>
<dbReference type="GO" id="GO:0008531">
    <property type="term" value="F:riboflavin kinase activity"/>
    <property type="evidence" value="ECO:0007669"/>
    <property type="project" value="UniProtKB-UniRule"/>
</dbReference>
<evidence type="ECO:0000256" key="1">
    <source>
        <dbReference type="ARBA" id="ARBA00004726"/>
    </source>
</evidence>
<dbReference type="FunFam" id="3.40.50.620:FF:000021">
    <property type="entry name" value="Riboflavin biosynthesis protein"/>
    <property type="match status" value="1"/>
</dbReference>
<comment type="catalytic activity">
    <reaction evidence="13 14">
        <text>FMN + ATP + H(+) = FAD + diphosphate</text>
        <dbReference type="Rhea" id="RHEA:17237"/>
        <dbReference type="ChEBI" id="CHEBI:15378"/>
        <dbReference type="ChEBI" id="CHEBI:30616"/>
        <dbReference type="ChEBI" id="CHEBI:33019"/>
        <dbReference type="ChEBI" id="CHEBI:57692"/>
        <dbReference type="ChEBI" id="CHEBI:58210"/>
        <dbReference type="EC" id="2.7.7.2"/>
    </reaction>
</comment>
<keyword evidence="10 14" id="KW-0067">ATP-binding</keyword>
<dbReference type="InterPro" id="IPR015864">
    <property type="entry name" value="FAD_synthase"/>
</dbReference>
<evidence type="ECO:0000256" key="2">
    <source>
        <dbReference type="ARBA" id="ARBA00005201"/>
    </source>
</evidence>
<comment type="pathway">
    <text evidence="1 14">Cofactor biosynthesis; FAD biosynthesis; FAD from FMN: step 1/1.</text>
</comment>
<dbReference type="EC" id="2.7.7.2" evidence="14"/>
<evidence type="ECO:0000256" key="3">
    <source>
        <dbReference type="ARBA" id="ARBA00022630"/>
    </source>
</evidence>
<comment type="similarity">
    <text evidence="14">Belongs to the ribF family.</text>
</comment>
<dbReference type="UniPathway" id="UPA00276">
    <property type="reaction ID" value="UER00406"/>
</dbReference>
<dbReference type="Pfam" id="PF01687">
    <property type="entry name" value="Flavokinase"/>
    <property type="match status" value="1"/>
</dbReference>